<name>A0A8H6IAT8_9AGAR</name>
<reference evidence="1 2" key="1">
    <citation type="submission" date="2020-07" db="EMBL/GenBank/DDBJ databases">
        <title>Comparative genomics of pyrophilous fungi reveals a link between fire events and developmental genes.</title>
        <authorList>
            <consortium name="DOE Joint Genome Institute"/>
            <person name="Steindorff A.S."/>
            <person name="Carver A."/>
            <person name="Calhoun S."/>
            <person name="Stillman K."/>
            <person name="Liu H."/>
            <person name="Lipzen A."/>
            <person name="Pangilinan J."/>
            <person name="Labutti K."/>
            <person name="Bruns T.D."/>
            <person name="Grigoriev I.V."/>
        </authorList>
    </citation>
    <scope>NUCLEOTIDE SEQUENCE [LARGE SCALE GENOMIC DNA]</scope>
    <source>
        <strain evidence="1 2">CBS 144469</strain>
    </source>
</reference>
<gene>
    <name evidence="1" type="ORF">DFP72DRAFT_1061923</name>
</gene>
<dbReference type="EMBL" id="JACGCI010000009">
    <property type="protein sequence ID" value="KAF6761709.1"/>
    <property type="molecule type" value="Genomic_DNA"/>
</dbReference>
<proteinExistence type="predicted"/>
<keyword evidence="2" id="KW-1185">Reference proteome</keyword>
<comment type="caution">
    <text evidence="1">The sequence shown here is derived from an EMBL/GenBank/DDBJ whole genome shotgun (WGS) entry which is preliminary data.</text>
</comment>
<dbReference type="Proteomes" id="UP000521943">
    <property type="component" value="Unassembled WGS sequence"/>
</dbReference>
<sequence length="218" mass="24575">MFLQFLYRQVLRPPSRSSSEMLVGPSQATQSKFRLLCGVGGVPDLTTLLHVTTETTESVSETRIKDSVSWYGWRPETANDDEAPIQFSKGKSTRGSQEQRAAFGMSKTYQRQSCQRRLVEERLFSPLLSQYCQAEDLDFCEQEGNEKTFTHEDRTVVVSSHAEATKSEEIQSTGLWIKVTGAAKLLFDMALLLYRKKQPEHGPEAMFAARAALSWAIP</sequence>
<dbReference type="AlphaFoldDB" id="A0A8H6IAT8"/>
<accession>A0A8H6IAT8</accession>
<protein>
    <submittedName>
        <fullName evidence="1">Uncharacterized protein</fullName>
    </submittedName>
</protein>
<evidence type="ECO:0000313" key="2">
    <source>
        <dbReference type="Proteomes" id="UP000521943"/>
    </source>
</evidence>
<evidence type="ECO:0000313" key="1">
    <source>
        <dbReference type="EMBL" id="KAF6761709.1"/>
    </source>
</evidence>
<organism evidence="1 2">
    <name type="scientific">Ephemerocybe angulata</name>
    <dbReference type="NCBI Taxonomy" id="980116"/>
    <lineage>
        <taxon>Eukaryota</taxon>
        <taxon>Fungi</taxon>
        <taxon>Dikarya</taxon>
        <taxon>Basidiomycota</taxon>
        <taxon>Agaricomycotina</taxon>
        <taxon>Agaricomycetes</taxon>
        <taxon>Agaricomycetidae</taxon>
        <taxon>Agaricales</taxon>
        <taxon>Agaricineae</taxon>
        <taxon>Psathyrellaceae</taxon>
        <taxon>Ephemerocybe</taxon>
    </lineage>
</organism>